<dbReference type="SUPFAM" id="SSF160935">
    <property type="entry name" value="VPA0735-like"/>
    <property type="match status" value="1"/>
</dbReference>
<dbReference type="RefSeq" id="WP_133572488.1">
    <property type="nucleotide sequence ID" value="NZ_SNYR01000002.1"/>
</dbReference>
<organism evidence="3 4">
    <name type="scientific">Maritalea mobilis</name>
    <dbReference type="NCBI Taxonomy" id="483324"/>
    <lineage>
        <taxon>Bacteria</taxon>
        <taxon>Pseudomonadati</taxon>
        <taxon>Pseudomonadota</taxon>
        <taxon>Alphaproteobacteria</taxon>
        <taxon>Hyphomicrobiales</taxon>
        <taxon>Devosiaceae</taxon>
        <taxon>Maritalea</taxon>
    </lineage>
</organism>
<comment type="caution">
    <text evidence="3">The sequence shown here is derived from an EMBL/GenBank/DDBJ whole genome shotgun (WGS) entry which is preliminary data.</text>
</comment>
<dbReference type="Pfam" id="PF06742">
    <property type="entry name" value="DUF1214"/>
    <property type="match status" value="1"/>
</dbReference>
<accession>A0A4R6VNQ1</accession>
<evidence type="ECO:0000259" key="2">
    <source>
        <dbReference type="Pfam" id="PF06742"/>
    </source>
</evidence>
<dbReference type="InterPro" id="IPR010621">
    <property type="entry name" value="DUF1214"/>
</dbReference>
<dbReference type="OrthoDB" id="7837485at2"/>
<dbReference type="InterPro" id="IPR012038">
    <property type="entry name" value="UCP009471"/>
</dbReference>
<protein>
    <recommendedName>
        <fullName evidence="2">DUF1214 domain-containing protein</fullName>
    </recommendedName>
</protein>
<feature type="transmembrane region" description="Helical" evidence="1">
    <location>
        <begin position="6"/>
        <end position="26"/>
    </location>
</feature>
<proteinExistence type="predicted"/>
<evidence type="ECO:0000256" key="1">
    <source>
        <dbReference type="SAM" id="Phobius"/>
    </source>
</evidence>
<dbReference type="EMBL" id="SNYR01000002">
    <property type="protein sequence ID" value="TDQ63836.1"/>
    <property type="molecule type" value="Genomic_DNA"/>
</dbReference>
<dbReference type="PIRSF" id="PIRSF009471">
    <property type="entry name" value="UCP009471"/>
    <property type="match status" value="1"/>
</dbReference>
<dbReference type="Gene3D" id="2.60.120.600">
    <property type="entry name" value="Domain of unknown function DUF1214, C-terminal domain"/>
    <property type="match status" value="1"/>
</dbReference>
<gene>
    <name evidence="3" type="ORF">ATL17_1844</name>
</gene>
<name>A0A4R6VNQ1_9HYPH</name>
<dbReference type="InterPro" id="IPR037049">
    <property type="entry name" value="DUF1214_C_sf"/>
</dbReference>
<sequence length="185" mass="20181">MRQILYPIILVITALGVGFGLSYFSLEDGRELTATQYGVWSGWPDLGTAQIDPYARAHLARQGMLPLGKGEGVQFFAQKDGAGEPLNGQCQYVLSGNMPNHALWTLQVRDPANQQVFGHVDSGSMQYGSLGELRLAIAPKVQPGNWINTDGLRNIELLLTLYDTNAFSSLGSEEIDLPQLNLEAC</sequence>
<evidence type="ECO:0000313" key="4">
    <source>
        <dbReference type="Proteomes" id="UP000295391"/>
    </source>
</evidence>
<reference evidence="3 4" key="1">
    <citation type="submission" date="2019-03" db="EMBL/GenBank/DDBJ databases">
        <title>Genomic Encyclopedia of Type Strains, Phase III (KMG-III): the genomes of soil and plant-associated and newly described type strains.</title>
        <authorList>
            <person name="Whitman W."/>
        </authorList>
    </citation>
    <scope>NUCLEOTIDE SEQUENCE [LARGE SCALE GENOMIC DNA]</scope>
    <source>
        <strain evidence="3 4">CGMCC 1.7002</strain>
    </source>
</reference>
<feature type="domain" description="DUF1214" evidence="2">
    <location>
        <begin position="71"/>
        <end position="165"/>
    </location>
</feature>
<dbReference type="Proteomes" id="UP000295391">
    <property type="component" value="Unassembled WGS sequence"/>
</dbReference>
<keyword evidence="4" id="KW-1185">Reference proteome</keyword>
<keyword evidence="1" id="KW-0472">Membrane</keyword>
<keyword evidence="1" id="KW-0812">Transmembrane</keyword>
<keyword evidence="1" id="KW-1133">Transmembrane helix</keyword>
<dbReference type="AlphaFoldDB" id="A0A4R6VNQ1"/>
<evidence type="ECO:0000313" key="3">
    <source>
        <dbReference type="EMBL" id="TDQ63836.1"/>
    </source>
</evidence>